<keyword evidence="2" id="KW-1185">Reference proteome</keyword>
<evidence type="ECO:0000313" key="1">
    <source>
        <dbReference type="EMBL" id="KAF9470551.1"/>
    </source>
</evidence>
<name>A0A9P5YMI9_9AGAR</name>
<dbReference type="OrthoDB" id="3265433at2759"/>
<reference evidence="1" key="1">
    <citation type="submission" date="2020-11" db="EMBL/GenBank/DDBJ databases">
        <authorList>
            <consortium name="DOE Joint Genome Institute"/>
            <person name="Ahrendt S."/>
            <person name="Riley R."/>
            <person name="Andreopoulos W."/>
            <person name="Labutti K."/>
            <person name="Pangilinan J."/>
            <person name="Ruiz-Duenas F.J."/>
            <person name="Barrasa J.M."/>
            <person name="Sanchez-Garcia M."/>
            <person name="Camarero S."/>
            <person name="Miyauchi S."/>
            <person name="Serrano A."/>
            <person name="Linde D."/>
            <person name="Babiker R."/>
            <person name="Drula E."/>
            <person name="Ayuso-Fernandez I."/>
            <person name="Pacheco R."/>
            <person name="Padilla G."/>
            <person name="Ferreira P."/>
            <person name="Barriuso J."/>
            <person name="Kellner H."/>
            <person name="Castanera R."/>
            <person name="Alfaro M."/>
            <person name="Ramirez L."/>
            <person name="Pisabarro A.G."/>
            <person name="Kuo A."/>
            <person name="Tritt A."/>
            <person name="Lipzen A."/>
            <person name="He G."/>
            <person name="Yan M."/>
            <person name="Ng V."/>
            <person name="Cullen D."/>
            <person name="Martin F."/>
            <person name="Rosso M.-N."/>
            <person name="Henrissat B."/>
            <person name="Hibbett D."/>
            <person name="Martinez A.T."/>
            <person name="Grigoriev I.V."/>
        </authorList>
    </citation>
    <scope>NUCLEOTIDE SEQUENCE</scope>
    <source>
        <strain evidence="1">CIRM-BRFM 674</strain>
    </source>
</reference>
<protein>
    <submittedName>
        <fullName evidence="1">Uncharacterized protein</fullName>
    </submittedName>
</protein>
<dbReference type="EMBL" id="MU155939">
    <property type="protein sequence ID" value="KAF9470551.1"/>
    <property type="molecule type" value="Genomic_DNA"/>
</dbReference>
<proteinExistence type="predicted"/>
<dbReference type="Proteomes" id="UP000807469">
    <property type="component" value="Unassembled WGS sequence"/>
</dbReference>
<dbReference type="AlphaFoldDB" id="A0A9P5YMI9"/>
<feature type="non-terminal residue" evidence="1">
    <location>
        <position position="1"/>
    </location>
</feature>
<gene>
    <name evidence="1" type="ORF">BDN70DRAFT_775409</name>
</gene>
<sequence>ELNCRLHQADEQLTELRSLIAEKSFRYCDQVRKGATKTIRTRGMSYIRNLNKDISHHCQIYSRCRSRLIILGADASILTRYQELKKNDINGSTAILNPNVRGSTKLKLSWIWQTASQRILPSLHDISTNNTNLDSAQMLEFKRVHWLRARAQKDRWHEELTIIPYEMEWTVRYFLYESQKWRSAIGGTGRPISPGAAAYADRKMVMWHLMAIDSDGLFRK</sequence>
<feature type="non-terminal residue" evidence="1">
    <location>
        <position position="220"/>
    </location>
</feature>
<evidence type="ECO:0000313" key="2">
    <source>
        <dbReference type="Proteomes" id="UP000807469"/>
    </source>
</evidence>
<organism evidence="1 2">
    <name type="scientific">Pholiota conissans</name>
    <dbReference type="NCBI Taxonomy" id="109636"/>
    <lineage>
        <taxon>Eukaryota</taxon>
        <taxon>Fungi</taxon>
        <taxon>Dikarya</taxon>
        <taxon>Basidiomycota</taxon>
        <taxon>Agaricomycotina</taxon>
        <taxon>Agaricomycetes</taxon>
        <taxon>Agaricomycetidae</taxon>
        <taxon>Agaricales</taxon>
        <taxon>Agaricineae</taxon>
        <taxon>Strophariaceae</taxon>
        <taxon>Pholiota</taxon>
    </lineage>
</organism>
<accession>A0A9P5YMI9</accession>
<comment type="caution">
    <text evidence="1">The sequence shown here is derived from an EMBL/GenBank/DDBJ whole genome shotgun (WGS) entry which is preliminary data.</text>
</comment>